<proteinExistence type="predicted"/>
<dbReference type="PANTHER" id="PTHR39441:SF1">
    <property type="entry name" value="DUF2252 DOMAIN-CONTAINING PROTEIN"/>
    <property type="match status" value="1"/>
</dbReference>
<dbReference type="Pfam" id="PF10009">
    <property type="entry name" value="DUF2252"/>
    <property type="match status" value="1"/>
</dbReference>
<dbReference type="PANTHER" id="PTHR39441">
    <property type="entry name" value="DUF2252 DOMAIN-CONTAINING PROTEIN"/>
    <property type="match status" value="1"/>
</dbReference>
<evidence type="ECO:0000313" key="2">
    <source>
        <dbReference type="Proteomes" id="UP001324533"/>
    </source>
</evidence>
<organism evidence="1 2">
    <name type="scientific">Microbacterium invictum</name>
    <dbReference type="NCBI Taxonomy" id="515415"/>
    <lineage>
        <taxon>Bacteria</taxon>
        <taxon>Bacillati</taxon>
        <taxon>Actinomycetota</taxon>
        <taxon>Actinomycetes</taxon>
        <taxon>Micrococcales</taxon>
        <taxon>Microbacteriaceae</taxon>
        <taxon>Microbacterium</taxon>
    </lineage>
</organism>
<dbReference type="RefSeq" id="WP_322410403.1">
    <property type="nucleotide sequence ID" value="NZ_CP139779.1"/>
</dbReference>
<sequence length="460" mass="50310">MPRDPWIAPPTRAAHTAEGRIERGRTPRSALAHLVPGDRDPMAVLDAQDVDRVPELVPLRTARMGASAFAFYRGSAAIMADDLSRCPSTNIFVASCGDAHLSNFGLYASPQRTLVFDLNDFDESAWAPFEWDVKRLTTSVVIAGRATSRDDAVVEDAARQAVRTYQRALRTGAKRSPLDRYFDHFDALGAHRSVDAETAAVVERAVRSALKRTGARAARKLTGTDDHGRAMIVDDPPVMTHLPPDAEARAWRVFDEYQLSTGVDIRLLLQKYAMADVAARVVGVGSVGTRCLLIALQDGDGDVLLLQGKEAGESVLIQFGRAPQPPAVQTFIEHYGNGGRVVALQRILQAVSDPFLGHIRRSTTGALRDFYVRQFHDMKGGFDPEVMDDGPFRWYAMACAAALARAHGQSPAVGTAAGYVGGGERFAEAIVAWSYAYADVSYQDWQTFRRHRAIAEEART</sequence>
<accession>A0ABZ0V9F2</accession>
<gene>
    <name evidence="1" type="ORF">T9R20_16375</name>
</gene>
<protein>
    <submittedName>
        <fullName evidence="1">DUF2252 domain-containing protein</fullName>
    </submittedName>
</protein>
<dbReference type="InterPro" id="IPR018721">
    <property type="entry name" value="DUF2252"/>
</dbReference>
<name>A0ABZ0V9F2_9MICO</name>
<dbReference type="EMBL" id="CP139779">
    <property type="protein sequence ID" value="WQB70253.1"/>
    <property type="molecule type" value="Genomic_DNA"/>
</dbReference>
<keyword evidence="2" id="KW-1185">Reference proteome</keyword>
<dbReference type="Proteomes" id="UP001324533">
    <property type="component" value="Chromosome"/>
</dbReference>
<reference evidence="1 2" key="1">
    <citation type="submission" date="2023-06" db="EMBL/GenBank/DDBJ databases">
        <title>Rock-solubilizing bacteria, Microbacterium invictum, promotes re-establishment of vegetation in rocky wasteland by accelerating rock bio-weathering and reshaping soil bacterial community.</title>
        <authorList>
            <person name="Liu C."/>
        </authorList>
    </citation>
    <scope>NUCLEOTIDE SEQUENCE [LARGE SCALE GENOMIC DNA]</scope>
    <source>
        <strain evidence="1 2">X-18</strain>
    </source>
</reference>
<evidence type="ECO:0000313" key="1">
    <source>
        <dbReference type="EMBL" id="WQB70253.1"/>
    </source>
</evidence>